<name>A0A6M3L599_9ZZZZ</name>
<gene>
    <name evidence="1" type="ORF">MM415B02488_0004</name>
</gene>
<protein>
    <submittedName>
        <fullName evidence="1">Uncharacterized protein</fullName>
    </submittedName>
</protein>
<organism evidence="1">
    <name type="scientific">viral metagenome</name>
    <dbReference type="NCBI Taxonomy" id="1070528"/>
    <lineage>
        <taxon>unclassified sequences</taxon>
        <taxon>metagenomes</taxon>
        <taxon>organismal metagenomes</taxon>
    </lineage>
</organism>
<reference evidence="1" key="1">
    <citation type="submission" date="2020-03" db="EMBL/GenBank/DDBJ databases">
        <title>The deep terrestrial virosphere.</title>
        <authorList>
            <person name="Holmfeldt K."/>
            <person name="Nilsson E."/>
            <person name="Simone D."/>
            <person name="Lopez-Fernandez M."/>
            <person name="Wu X."/>
            <person name="de Brujin I."/>
            <person name="Lundin D."/>
            <person name="Andersson A."/>
            <person name="Bertilsson S."/>
            <person name="Dopson M."/>
        </authorList>
    </citation>
    <scope>NUCLEOTIDE SEQUENCE</scope>
    <source>
        <strain evidence="1">MM415B02488</strain>
    </source>
</reference>
<dbReference type="EMBL" id="MT142874">
    <property type="protein sequence ID" value="QJA89866.1"/>
    <property type="molecule type" value="Genomic_DNA"/>
</dbReference>
<accession>A0A6M3L599</accession>
<dbReference type="AlphaFoldDB" id="A0A6M3L599"/>
<proteinExistence type="predicted"/>
<sequence>MRTDIEIADDIIKLAMARIEKGAPYQNLNSAIHAVKLDITIHLMSIMKYQKKKKRGNNAILSNNGL</sequence>
<evidence type="ECO:0000313" key="1">
    <source>
        <dbReference type="EMBL" id="QJA89866.1"/>
    </source>
</evidence>